<dbReference type="HOGENOM" id="CLU_1459346_0_0_7"/>
<dbReference type="AlphaFoldDB" id="A0A0B5FR40"/>
<reference evidence="2 3" key="1">
    <citation type="journal article" date="2015" name="Genome Announc.">
        <title>Genomes of Geoalkalibacter ferrihydriticus Z-0531T and Geoalkalibacter subterraneus Red1T, Two Haloalkaliphilic Metal-Reducing Deltaproteobacteria.</title>
        <authorList>
            <person name="Badalamenti J.P."/>
            <person name="Krajmalnik-Brown R."/>
            <person name="Torres C.I."/>
            <person name="Bond D.R."/>
        </authorList>
    </citation>
    <scope>NUCLEOTIDE SEQUENCE [LARGE SCALE GENOMIC DNA]</scope>
    <source>
        <strain evidence="2 3">Red1</strain>
    </source>
</reference>
<keyword evidence="3" id="KW-1185">Reference proteome</keyword>
<feature type="domain" description="ABC-type glycine betaine transport system substrate-binding" evidence="1">
    <location>
        <begin position="151"/>
        <end position="206"/>
    </location>
</feature>
<dbReference type="Proteomes" id="UP000035036">
    <property type="component" value="Chromosome"/>
</dbReference>
<sequence length="211" mass="23340">MINPYREVFSMNRIATWLLIVFATVSVVASGAGQATACVGKTLVIGTTPSAQQQLLAEIVSLLISERTGTTVKIERFEGADETHQAQMRAEVDITIGYTGEGWVRVLQEAPAEDAQALFDQIKERYNKELNLIWLQPFGFEHPSSVSAEVADQVAPVVRKDTLKKFPALARLINKLGGVIDNENLSALDGQVQERAMRDVARDFLRDNRLI</sequence>
<name>A0A0B5FR40_9BACT</name>
<gene>
    <name evidence="2" type="ORF">GSUB_11775</name>
</gene>
<dbReference type="KEGG" id="gsb:GSUB_11775"/>
<accession>A0A0B5FR40</accession>
<dbReference type="EMBL" id="CP010311">
    <property type="protein sequence ID" value="AJF07104.1"/>
    <property type="molecule type" value="Genomic_DNA"/>
</dbReference>
<dbReference type="Gene3D" id="3.40.190.10">
    <property type="entry name" value="Periplasmic binding protein-like II"/>
    <property type="match status" value="1"/>
</dbReference>
<organism evidence="2 3">
    <name type="scientific">Geoalkalibacter subterraneus</name>
    <dbReference type="NCBI Taxonomy" id="483547"/>
    <lineage>
        <taxon>Bacteria</taxon>
        <taxon>Pseudomonadati</taxon>
        <taxon>Thermodesulfobacteriota</taxon>
        <taxon>Desulfuromonadia</taxon>
        <taxon>Desulfuromonadales</taxon>
        <taxon>Geoalkalibacteraceae</taxon>
        <taxon>Geoalkalibacter</taxon>
    </lineage>
</organism>
<evidence type="ECO:0000313" key="2">
    <source>
        <dbReference type="EMBL" id="AJF07104.1"/>
    </source>
</evidence>
<protein>
    <recommendedName>
        <fullName evidence="1">ABC-type glycine betaine transport system substrate-binding domain-containing protein</fullName>
    </recommendedName>
</protein>
<evidence type="ECO:0000313" key="3">
    <source>
        <dbReference type="Proteomes" id="UP000035036"/>
    </source>
</evidence>
<feature type="domain" description="ABC-type glycine betaine transport system substrate-binding" evidence="1">
    <location>
        <begin position="41"/>
        <end position="141"/>
    </location>
</feature>
<dbReference type="STRING" id="483547.GSUB_11775"/>
<proteinExistence type="predicted"/>
<evidence type="ECO:0000259" key="1">
    <source>
        <dbReference type="Pfam" id="PF04069"/>
    </source>
</evidence>
<dbReference type="GO" id="GO:0022857">
    <property type="term" value="F:transmembrane transporter activity"/>
    <property type="evidence" value="ECO:0007669"/>
    <property type="project" value="InterPro"/>
</dbReference>
<dbReference type="GO" id="GO:0043190">
    <property type="term" value="C:ATP-binding cassette (ABC) transporter complex"/>
    <property type="evidence" value="ECO:0007669"/>
    <property type="project" value="InterPro"/>
</dbReference>
<dbReference type="InterPro" id="IPR007210">
    <property type="entry name" value="ABC_Gly_betaine_transp_sub-bd"/>
</dbReference>
<dbReference type="SUPFAM" id="SSF53850">
    <property type="entry name" value="Periplasmic binding protein-like II"/>
    <property type="match status" value="2"/>
</dbReference>
<dbReference type="Pfam" id="PF04069">
    <property type="entry name" value="OpuAC"/>
    <property type="match status" value="2"/>
</dbReference>